<dbReference type="GO" id="GO:0070205">
    <property type="term" value="F:2-succinyl-6-hydroxy-2,4-cyclohexadiene-1-carboxylate synthase activity"/>
    <property type="evidence" value="ECO:0007669"/>
    <property type="project" value="UniProtKB-UniRule"/>
</dbReference>
<comment type="caution">
    <text evidence="6">The sequence shown here is derived from an EMBL/GenBank/DDBJ whole genome shotgun (WGS) entry which is preliminary data.</text>
</comment>
<dbReference type="InterPro" id="IPR029058">
    <property type="entry name" value="AB_hydrolase_fold"/>
</dbReference>
<organism evidence="6 7">
    <name type="scientific">Atlantibacter hermannii NBRC 105704</name>
    <dbReference type="NCBI Taxonomy" id="1115512"/>
    <lineage>
        <taxon>Bacteria</taxon>
        <taxon>Pseudomonadati</taxon>
        <taxon>Pseudomonadota</taxon>
        <taxon>Gammaproteobacteria</taxon>
        <taxon>Enterobacterales</taxon>
        <taxon>Enterobacteriaceae</taxon>
        <taxon>Atlantibacter</taxon>
    </lineage>
</organism>
<dbReference type="EC" id="4.2.99.20" evidence="3 4"/>
<dbReference type="UniPathway" id="UPA00079"/>
<gene>
    <name evidence="3 6" type="primary">menH</name>
    <name evidence="6" type="ORF">EH105704_01_07160</name>
</gene>
<comment type="subunit">
    <text evidence="3">Monomer.</text>
</comment>
<proteinExistence type="inferred from homology"/>
<name>H5UXS3_ATLHE</name>
<evidence type="ECO:0000313" key="6">
    <source>
        <dbReference type="EMBL" id="GAB50704.1"/>
    </source>
</evidence>
<reference evidence="6 7" key="1">
    <citation type="submission" date="2012-02" db="EMBL/GenBank/DDBJ databases">
        <title>Whole genome shotgun sequence of Escherichia hermannii NBRC 105704.</title>
        <authorList>
            <person name="Yoshida I."/>
            <person name="Hosoyama A."/>
            <person name="Tsuchikane K."/>
            <person name="Katsumata H."/>
            <person name="Yamazaki S."/>
            <person name="Fujita N."/>
        </authorList>
    </citation>
    <scope>NUCLEOTIDE SEQUENCE [LARGE SCALE GENOMIC DNA]</scope>
    <source>
        <strain evidence="6 7">NBRC 105704</strain>
    </source>
</reference>
<dbReference type="PANTHER" id="PTHR42916">
    <property type="entry name" value="2-SUCCINYL-5-ENOLPYRUVYL-6-HYDROXY-3-CYCLOHEXENE-1-CARBOXYLATE SYNTHASE"/>
    <property type="match status" value="1"/>
</dbReference>
<evidence type="ECO:0000256" key="2">
    <source>
        <dbReference type="ARBA" id="ARBA00023239"/>
    </source>
</evidence>
<dbReference type="HAMAP" id="MF_01660">
    <property type="entry name" value="MenH"/>
    <property type="match status" value="1"/>
</dbReference>
<dbReference type="EMBL" id="BAFF01000001">
    <property type="protein sequence ID" value="GAB50704.1"/>
    <property type="molecule type" value="Genomic_DNA"/>
</dbReference>
<dbReference type="Pfam" id="PF00561">
    <property type="entry name" value="Abhydrolase_1"/>
    <property type="match status" value="1"/>
</dbReference>
<dbReference type="NCBIfam" id="TIGR03695">
    <property type="entry name" value="menH_SHCHC"/>
    <property type="match status" value="1"/>
</dbReference>
<comment type="pathway">
    <text evidence="3">Quinol/quinone metabolism; menaquinone biosynthesis.</text>
</comment>
<dbReference type="NCBIfam" id="NF008340">
    <property type="entry name" value="PRK11126.1"/>
    <property type="match status" value="1"/>
</dbReference>
<evidence type="ECO:0000256" key="4">
    <source>
        <dbReference type="NCBIfam" id="TIGR03695"/>
    </source>
</evidence>
<dbReference type="SUPFAM" id="SSF53474">
    <property type="entry name" value="alpha/beta-Hydrolases"/>
    <property type="match status" value="1"/>
</dbReference>
<dbReference type="eggNOG" id="COG2267">
    <property type="taxonomic scope" value="Bacteria"/>
</dbReference>
<dbReference type="UniPathway" id="UPA01057">
    <property type="reaction ID" value="UER00900"/>
</dbReference>
<dbReference type="Gene3D" id="3.40.50.1820">
    <property type="entry name" value="alpha/beta hydrolase"/>
    <property type="match status" value="1"/>
</dbReference>
<dbReference type="RefSeq" id="WP_002463432.1">
    <property type="nucleotide sequence ID" value="NZ_BAFF01000001.1"/>
</dbReference>
<sequence>MILNAAVRHGKTASQPWLVWLHGFLGSQQEWCQVAAEFSDYHHLFIDLPGHGGSAAIRVGSFQETCALLDATLAHYAIPHYWLIGYSLGGRIAMHYACGEPRPGLCGLVVEGSHPGLTDQQERQARIASDRRWAAQFREAPLEQVLNAWYQQPVFATLSAAAREELVALRRSNNPQALADMLDVTSLGRQADLRAQLKQLPHPFIYFCGEQDSKFRGIAATLNVPCHLITAAGHNAHREAPLAFAQCLSSLLPQPD</sequence>
<dbReference type="AlphaFoldDB" id="H5UXS3"/>
<evidence type="ECO:0000256" key="1">
    <source>
        <dbReference type="ARBA" id="ARBA00022428"/>
    </source>
</evidence>
<dbReference type="GeneID" id="92829346"/>
<dbReference type="InterPro" id="IPR000073">
    <property type="entry name" value="AB_hydrolase_1"/>
</dbReference>
<feature type="domain" description="AB hydrolase-1" evidence="5">
    <location>
        <begin position="16"/>
        <end position="216"/>
    </location>
</feature>
<dbReference type="GO" id="GO:0009234">
    <property type="term" value="P:menaquinone biosynthetic process"/>
    <property type="evidence" value="ECO:0007669"/>
    <property type="project" value="UniProtKB-UniRule"/>
</dbReference>
<comment type="similarity">
    <text evidence="3">Belongs to the AB hydrolase superfamily. MenH family.</text>
</comment>
<evidence type="ECO:0000256" key="3">
    <source>
        <dbReference type="HAMAP-Rule" id="MF_01660"/>
    </source>
</evidence>
<protein>
    <recommendedName>
        <fullName evidence="3 4">2-succinyl-6-hydroxy-2,4-cyclohexadiene-1-carboxylate synthase</fullName>
        <shortName evidence="3">SHCHC synthase</shortName>
        <ecNumber evidence="3 4">4.2.99.20</ecNumber>
    </recommendedName>
</protein>
<evidence type="ECO:0000259" key="5">
    <source>
        <dbReference type="Pfam" id="PF00561"/>
    </source>
</evidence>
<dbReference type="ESTHER" id="ecoli-YFBB">
    <property type="family name" value="MenH_SHCHC"/>
</dbReference>
<comment type="function">
    <text evidence="3">Catalyzes a proton abstraction reaction that results in 2,5-elimination of pyruvate from 2-succinyl-5-enolpyruvyl-6-hydroxy-3-cyclohexene-1-carboxylate (SEPHCHC) and the formation of 2-succinyl-6-hydroxy-2,4-cyclohexadiene-1-carboxylate (SHCHC).</text>
</comment>
<keyword evidence="1 3" id="KW-0474">Menaquinone biosynthesis</keyword>
<comment type="pathway">
    <text evidence="3">Quinol/quinone metabolism; 1,4-dihydroxy-2-naphthoate biosynthesis; 1,4-dihydroxy-2-naphthoate from chorismate: step 3/7.</text>
</comment>
<dbReference type="Proteomes" id="UP000010297">
    <property type="component" value="Unassembled WGS sequence"/>
</dbReference>
<dbReference type="InterPro" id="IPR022485">
    <property type="entry name" value="SHCHC_synthase_MenH"/>
</dbReference>
<keyword evidence="2 3" id="KW-0456">Lyase</keyword>
<accession>H5UXS3</accession>
<keyword evidence="7" id="KW-1185">Reference proteome</keyword>
<evidence type="ECO:0000313" key="7">
    <source>
        <dbReference type="Proteomes" id="UP000010297"/>
    </source>
</evidence>
<dbReference type="PANTHER" id="PTHR42916:SF1">
    <property type="entry name" value="PROTEIN PHYLLO, CHLOROPLASTIC"/>
    <property type="match status" value="1"/>
</dbReference>
<comment type="catalytic activity">
    <reaction evidence="3">
        <text>5-enolpyruvoyl-6-hydroxy-2-succinyl-cyclohex-3-ene-1-carboxylate = (1R,6R)-6-hydroxy-2-succinyl-cyclohexa-2,4-diene-1-carboxylate + pyruvate</text>
        <dbReference type="Rhea" id="RHEA:25597"/>
        <dbReference type="ChEBI" id="CHEBI:15361"/>
        <dbReference type="ChEBI" id="CHEBI:58689"/>
        <dbReference type="ChEBI" id="CHEBI:58818"/>
        <dbReference type="EC" id="4.2.99.20"/>
    </reaction>
</comment>